<protein>
    <submittedName>
        <fullName evidence="1">Uncharacterized protein</fullName>
    </submittedName>
</protein>
<comment type="caution">
    <text evidence="1">The sequence shown here is derived from an EMBL/GenBank/DDBJ whole genome shotgun (WGS) entry which is preliminary data.</text>
</comment>
<name>A0A4C1WB60_EUMVA</name>
<dbReference type="Proteomes" id="UP000299102">
    <property type="component" value="Unassembled WGS sequence"/>
</dbReference>
<evidence type="ECO:0000313" key="1">
    <source>
        <dbReference type="EMBL" id="GBP47385.1"/>
    </source>
</evidence>
<proteinExistence type="predicted"/>
<keyword evidence="2" id="KW-1185">Reference proteome</keyword>
<organism evidence="1 2">
    <name type="scientific">Eumeta variegata</name>
    <name type="common">Bagworm moth</name>
    <name type="synonym">Eumeta japonica</name>
    <dbReference type="NCBI Taxonomy" id="151549"/>
    <lineage>
        <taxon>Eukaryota</taxon>
        <taxon>Metazoa</taxon>
        <taxon>Ecdysozoa</taxon>
        <taxon>Arthropoda</taxon>
        <taxon>Hexapoda</taxon>
        <taxon>Insecta</taxon>
        <taxon>Pterygota</taxon>
        <taxon>Neoptera</taxon>
        <taxon>Endopterygota</taxon>
        <taxon>Lepidoptera</taxon>
        <taxon>Glossata</taxon>
        <taxon>Ditrysia</taxon>
        <taxon>Tineoidea</taxon>
        <taxon>Psychidae</taxon>
        <taxon>Oiketicinae</taxon>
        <taxon>Eumeta</taxon>
    </lineage>
</organism>
<dbReference type="EMBL" id="BGZK01000500">
    <property type="protein sequence ID" value="GBP47385.1"/>
    <property type="molecule type" value="Genomic_DNA"/>
</dbReference>
<dbReference type="AlphaFoldDB" id="A0A4C1WB60"/>
<evidence type="ECO:0000313" key="2">
    <source>
        <dbReference type="Proteomes" id="UP000299102"/>
    </source>
</evidence>
<gene>
    <name evidence="1" type="ORF">EVAR_38987_1</name>
</gene>
<reference evidence="1 2" key="1">
    <citation type="journal article" date="2019" name="Commun. Biol.">
        <title>The bagworm genome reveals a unique fibroin gene that provides high tensile strength.</title>
        <authorList>
            <person name="Kono N."/>
            <person name="Nakamura H."/>
            <person name="Ohtoshi R."/>
            <person name="Tomita M."/>
            <person name="Numata K."/>
            <person name="Arakawa K."/>
        </authorList>
    </citation>
    <scope>NUCLEOTIDE SEQUENCE [LARGE SCALE GENOMIC DNA]</scope>
</reference>
<sequence>MGLNILGTGVTRGSEQELEMVVPVFYRDTLVPLECVYNPMVARRCRQRVGVVGDGKPLSPHCLTPSVALL</sequence>
<accession>A0A4C1WB60</accession>